<keyword evidence="8 13" id="KW-0547">Nucleotide-binding</keyword>
<feature type="binding site" evidence="13">
    <location>
        <begin position="47"/>
        <end position="54"/>
    </location>
    <ligand>
        <name>ATP</name>
        <dbReference type="ChEBI" id="CHEBI:30616"/>
    </ligand>
</feature>
<dbReference type="Proteomes" id="UP000309016">
    <property type="component" value="Chromosome"/>
</dbReference>
<keyword evidence="15" id="KW-1185">Reference proteome</keyword>
<dbReference type="UniPathway" id="UPA00359">
    <property type="reaction ID" value="UER00482"/>
</dbReference>
<evidence type="ECO:0000313" key="14">
    <source>
        <dbReference type="EMBL" id="QCY70394.1"/>
    </source>
</evidence>
<evidence type="ECO:0000256" key="1">
    <source>
        <dbReference type="ARBA" id="ARBA00002274"/>
    </source>
</evidence>
<comment type="pathway">
    <text evidence="2 13">Glycolipid biosynthesis; lipid IV(A) biosynthesis; lipid IV(A) from (3R)-3-hydroxytetradecanoyl-[acyl-carrier-protein] and UDP-N-acetyl-alpha-D-glucosamine: step 6/6.</text>
</comment>
<dbReference type="EC" id="2.7.1.130" evidence="3 13"/>
<dbReference type="GO" id="GO:0009029">
    <property type="term" value="F:lipid-A 4'-kinase activity"/>
    <property type="evidence" value="ECO:0007669"/>
    <property type="project" value="UniProtKB-UniRule"/>
</dbReference>
<evidence type="ECO:0000313" key="15">
    <source>
        <dbReference type="Proteomes" id="UP000309016"/>
    </source>
</evidence>
<dbReference type="Pfam" id="PF02606">
    <property type="entry name" value="LpxK"/>
    <property type="match status" value="1"/>
</dbReference>
<dbReference type="PANTHER" id="PTHR42724">
    <property type="entry name" value="TETRAACYLDISACCHARIDE 4'-KINASE"/>
    <property type="match status" value="1"/>
</dbReference>
<evidence type="ECO:0000256" key="13">
    <source>
        <dbReference type="HAMAP-Rule" id="MF_00409"/>
    </source>
</evidence>
<dbReference type="GO" id="GO:0009245">
    <property type="term" value="P:lipid A biosynthetic process"/>
    <property type="evidence" value="ECO:0007669"/>
    <property type="project" value="UniProtKB-UniRule"/>
</dbReference>
<evidence type="ECO:0000256" key="3">
    <source>
        <dbReference type="ARBA" id="ARBA00012071"/>
    </source>
</evidence>
<dbReference type="InterPro" id="IPR003758">
    <property type="entry name" value="LpxK"/>
</dbReference>
<dbReference type="InterPro" id="IPR027417">
    <property type="entry name" value="P-loop_NTPase"/>
</dbReference>
<reference evidence="14 15" key="1">
    <citation type="submission" date="2019-06" db="EMBL/GenBank/DDBJ databases">
        <title>Complete genome sequence of Antarcticibacterium flavum KCTC 52984T from an Antarctic marine sediment.</title>
        <authorList>
            <person name="Lee Y.M."/>
            <person name="Shin S.C."/>
        </authorList>
    </citation>
    <scope>NUCLEOTIDE SEQUENCE [LARGE SCALE GENOMIC DNA]</scope>
    <source>
        <strain evidence="14 15">KCTC 52984</strain>
    </source>
</reference>
<keyword evidence="7 13" id="KW-0808">Transferase</keyword>
<dbReference type="AlphaFoldDB" id="A0A5B7X4I7"/>
<comment type="function">
    <text evidence="1 13">Transfers the gamma-phosphate of ATP to the 4'-position of a tetraacyldisaccharide 1-phosphate intermediate (termed DS-1-P) to form tetraacyldisaccharide 1,4'-bis-phosphate (lipid IVA).</text>
</comment>
<evidence type="ECO:0000256" key="12">
    <source>
        <dbReference type="ARBA" id="ARBA00029757"/>
    </source>
</evidence>
<comment type="catalytic activity">
    <reaction evidence="13">
        <text>a lipid A disaccharide + ATP = a lipid IVA + ADP + H(+)</text>
        <dbReference type="Rhea" id="RHEA:67840"/>
        <dbReference type="ChEBI" id="CHEBI:15378"/>
        <dbReference type="ChEBI" id="CHEBI:30616"/>
        <dbReference type="ChEBI" id="CHEBI:176343"/>
        <dbReference type="ChEBI" id="CHEBI:176425"/>
        <dbReference type="ChEBI" id="CHEBI:456216"/>
        <dbReference type="EC" id="2.7.1.130"/>
    </reaction>
</comment>
<dbReference type="HAMAP" id="MF_00409">
    <property type="entry name" value="LpxK"/>
    <property type="match status" value="1"/>
</dbReference>
<evidence type="ECO:0000256" key="2">
    <source>
        <dbReference type="ARBA" id="ARBA00004870"/>
    </source>
</evidence>
<sequence>MVKPRKFLLPFSLLYGGVMKVRNILYDRGVLESSSFSTPVICVGNLSVGGTGKTPMIEYIIRLLHSRYSIATLSRGYGRKTSGYIQVTGNEDAGEVGDEPMQFKNKFPEVFVAVDENRRNGISQLINNFKPEVILLDDAFQHRRVNAGYNILLTAYNNMYTDDLVLPAGNLREPIEGASRAQVVVVTKCPATLGIKERKDIAAKLNLKDDQRLFFSYIKYGEELMKGEKTFPLEFLKTRKFTLLTGIANPLALVNFLHSRGFSFEHLKFPDHHNFSPKELEEIKAAELVVTTEKDYMRLKDMSHPGLYYLPIQTEFLENKEDFNKGILNFIHEK</sequence>
<dbReference type="RefSeq" id="WP_139066953.1">
    <property type="nucleotide sequence ID" value="NZ_CP040812.1"/>
</dbReference>
<proteinExistence type="inferred from homology"/>
<protein>
    <recommendedName>
        <fullName evidence="4 13">Tetraacyldisaccharide 4'-kinase</fullName>
        <ecNumber evidence="3 13">2.7.1.130</ecNumber>
    </recommendedName>
    <alternativeName>
        <fullName evidence="12 13">Lipid A 4'-kinase</fullName>
    </alternativeName>
</protein>
<dbReference type="SUPFAM" id="SSF52540">
    <property type="entry name" value="P-loop containing nucleoside triphosphate hydrolases"/>
    <property type="match status" value="1"/>
</dbReference>
<dbReference type="PANTHER" id="PTHR42724:SF1">
    <property type="entry name" value="TETRAACYLDISACCHARIDE 4'-KINASE, MITOCHONDRIAL-RELATED"/>
    <property type="match status" value="1"/>
</dbReference>
<keyword evidence="6 13" id="KW-0441">Lipid A biosynthesis</keyword>
<comment type="similarity">
    <text evidence="13">Belongs to the LpxK family.</text>
</comment>
<evidence type="ECO:0000256" key="5">
    <source>
        <dbReference type="ARBA" id="ARBA00022516"/>
    </source>
</evidence>
<keyword evidence="9 13" id="KW-0418">Kinase</keyword>
<name>A0A5B7X4I7_9FLAO</name>
<organism evidence="14 15">
    <name type="scientific">Antarcticibacterium flavum</name>
    <dbReference type="NCBI Taxonomy" id="2058175"/>
    <lineage>
        <taxon>Bacteria</taxon>
        <taxon>Pseudomonadati</taxon>
        <taxon>Bacteroidota</taxon>
        <taxon>Flavobacteriia</taxon>
        <taxon>Flavobacteriales</taxon>
        <taxon>Flavobacteriaceae</taxon>
        <taxon>Antarcticibacterium</taxon>
    </lineage>
</organism>
<dbReference type="GO" id="GO:0009244">
    <property type="term" value="P:lipopolysaccharide core region biosynthetic process"/>
    <property type="evidence" value="ECO:0007669"/>
    <property type="project" value="TreeGrafter"/>
</dbReference>
<dbReference type="KEGG" id="afla:FHG64_13805"/>
<dbReference type="GO" id="GO:0005886">
    <property type="term" value="C:plasma membrane"/>
    <property type="evidence" value="ECO:0007669"/>
    <property type="project" value="TreeGrafter"/>
</dbReference>
<keyword evidence="10 13" id="KW-0067">ATP-binding</keyword>
<evidence type="ECO:0000256" key="11">
    <source>
        <dbReference type="ARBA" id="ARBA00023098"/>
    </source>
</evidence>
<evidence type="ECO:0000256" key="4">
    <source>
        <dbReference type="ARBA" id="ARBA00016436"/>
    </source>
</evidence>
<evidence type="ECO:0000256" key="8">
    <source>
        <dbReference type="ARBA" id="ARBA00022741"/>
    </source>
</evidence>
<accession>A0A5B7X4I7</accession>
<evidence type="ECO:0000256" key="6">
    <source>
        <dbReference type="ARBA" id="ARBA00022556"/>
    </source>
</evidence>
<evidence type="ECO:0000256" key="10">
    <source>
        <dbReference type="ARBA" id="ARBA00022840"/>
    </source>
</evidence>
<dbReference type="EMBL" id="CP040812">
    <property type="protein sequence ID" value="QCY70394.1"/>
    <property type="molecule type" value="Genomic_DNA"/>
</dbReference>
<evidence type="ECO:0000256" key="7">
    <source>
        <dbReference type="ARBA" id="ARBA00022679"/>
    </source>
</evidence>
<dbReference type="OrthoDB" id="9766423at2"/>
<gene>
    <name evidence="13 14" type="primary">lpxK</name>
    <name evidence="14" type="ORF">FHG64_13805</name>
</gene>
<evidence type="ECO:0000256" key="9">
    <source>
        <dbReference type="ARBA" id="ARBA00022777"/>
    </source>
</evidence>
<dbReference type="NCBIfam" id="TIGR00682">
    <property type="entry name" value="lpxK"/>
    <property type="match status" value="1"/>
</dbReference>
<dbReference type="GO" id="GO:0005524">
    <property type="term" value="F:ATP binding"/>
    <property type="evidence" value="ECO:0007669"/>
    <property type="project" value="UniProtKB-UniRule"/>
</dbReference>
<keyword evidence="5 13" id="KW-0444">Lipid biosynthesis</keyword>
<keyword evidence="11 13" id="KW-0443">Lipid metabolism</keyword>